<dbReference type="AlphaFoldDB" id="A0AAJ2GZG8"/>
<organism evidence="2 3">
    <name type="scientific">Rhizobium hidalgonense</name>
    <dbReference type="NCBI Taxonomy" id="1538159"/>
    <lineage>
        <taxon>Bacteria</taxon>
        <taxon>Pseudomonadati</taxon>
        <taxon>Pseudomonadota</taxon>
        <taxon>Alphaproteobacteria</taxon>
        <taxon>Hyphomicrobiales</taxon>
        <taxon>Rhizobiaceae</taxon>
        <taxon>Rhizobium/Agrobacterium group</taxon>
        <taxon>Rhizobium</taxon>
    </lineage>
</organism>
<dbReference type="Proteomes" id="UP001268610">
    <property type="component" value="Unassembled WGS sequence"/>
</dbReference>
<dbReference type="EMBL" id="JAVLSF010000195">
    <property type="protein sequence ID" value="MDR9777801.1"/>
    <property type="molecule type" value="Genomic_DNA"/>
</dbReference>
<protein>
    <submittedName>
        <fullName evidence="2">Uncharacterized protein</fullName>
    </submittedName>
</protein>
<evidence type="ECO:0000313" key="3">
    <source>
        <dbReference type="Proteomes" id="UP001268610"/>
    </source>
</evidence>
<accession>A0AAJ2GZG8</accession>
<name>A0AAJ2GZG8_9HYPH</name>
<sequence>MIGFIMDFLLYTTIGFLIYFNILIFCKSYRAPYPSNVDLMPLARNETPFSASEKALALEEALIKLDFHILGYTVLRSRDNTFTMVFNHLKNRVMCLVYLNEKAKNIAYEFFLEPLSGKDILIASSDMPHLIVRRGISTGFRLT</sequence>
<proteinExistence type="predicted"/>
<keyword evidence="1" id="KW-1133">Transmembrane helix</keyword>
<keyword evidence="1" id="KW-0812">Transmembrane</keyword>
<evidence type="ECO:0000256" key="1">
    <source>
        <dbReference type="SAM" id="Phobius"/>
    </source>
</evidence>
<dbReference type="RefSeq" id="WP_310865985.1">
    <property type="nucleotide sequence ID" value="NZ_JAVLSF010000195.1"/>
</dbReference>
<comment type="caution">
    <text evidence="2">The sequence shown here is derived from an EMBL/GenBank/DDBJ whole genome shotgun (WGS) entry which is preliminary data.</text>
</comment>
<feature type="transmembrane region" description="Helical" evidence="1">
    <location>
        <begin position="6"/>
        <end position="26"/>
    </location>
</feature>
<gene>
    <name evidence="2" type="ORF">RJJ65_35285</name>
</gene>
<reference evidence="2" key="1">
    <citation type="submission" date="2023-04" db="EMBL/GenBank/DDBJ databases">
        <title>Genomic characterization of faba bean (Vicia faba) microsymbionts in Mexican soils.</title>
        <authorList>
            <person name="Rivera Orduna F.N."/>
            <person name="Guevara-Luna J."/>
            <person name="Yan J."/>
            <person name="Arroyo-Herrera I."/>
            <person name="Li Y."/>
            <person name="Vasquez-Murrieta M.S."/>
            <person name="Wang E.T."/>
        </authorList>
    </citation>
    <scope>NUCLEOTIDE SEQUENCE</scope>
    <source>
        <strain evidence="2">CH26</strain>
    </source>
</reference>
<evidence type="ECO:0000313" key="2">
    <source>
        <dbReference type="EMBL" id="MDR9777801.1"/>
    </source>
</evidence>
<keyword evidence="1" id="KW-0472">Membrane</keyword>